<dbReference type="CDD" id="cd01392">
    <property type="entry name" value="HTH_LacI"/>
    <property type="match status" value="1"/>
</dbReference>
<keyword evidence="1" id="KW-0678">Repressor</keyword>
<dbReference type="PANTHER" id="PTHR30146">
    <property type="entry name" value="LACI-RELATED TRANSCRIPTIONAL REPRESSOR"/>
    <property type="match status" value="1"/>
</dbReference>
<dbReference type="InterPro" id="IPR000843">
    <property type="entry name" value="HTH_LacI"/>
</dbReference>
<evidence type="ECO:0000256" key="4">
    <source>
        <dbReference type="ARBA" id="ARBA00023163"/>
    </source>
</evidence>
<keyword evidence="8" id="KW-1185">Reference proteome</keyword>
<dbReference type="InterPro" id="IPR008567">
    <property type="entry name" value="BKACE"/>
</dbReference>
<dbReference type="PROSITE" id="PS00356">
    <property type="entry name" value="HTH_LACI_1"/>
    <property type="match status" value="1"/>
</dbReference>
<dbReference type="PANTHER" id="PTHR30146:SF148">
    <property type="entry name" value="HTH-TYPE TRANSCRIPTIONAL REPRESSOR PURR-RELATED"/>
    <property type="match status" value="1"/>
</dbReference>
<evidence type="ECO:0000256" key="1">
    <source>
        <dbReference type="ARBA" id="ARBA00022491"/>
    </source>
</evidence>
<dbReference type="Pfam" id="PF00356">
    <property type="entry name" value="LacI"/>
    <property type="match status" value="1"/>
</dbReference>
<dbReference type="GO" id="GO:0003700">
    <property type="term" value="F:DNA-binding transcription factor activity"/>
    <property type="evidence" value="ECO:0007669"/>
    <property type="project" value="TreeGrafter"/>
</dbReference>
<proteinExistence type="predicted"/>
<feature type="region of interest" description="Disordered" evidence="5">
    <location>
        <begin position="297"/>
        <end position="375"/>
    </location>
</feature>
<dbReference type="GO" id="GO:0000976">
    <property type="term" value="F:transcription cis-regulatory region binding"/>
    <property type="evidence" value="ECO:0007669"/>
    <property type="project" value="TreeGrafter"/>
</dbReference>
<protein>
    <submittedName>
        <fullName evidence="7">LacI family DNA-binding transcriptional regulator</fullName>
    </submittedName>
</protein>
<dbReference type="InterPro" id="IPR013785">
    <property type="entry name" value="Aldolase_TIM"/>
</dbReference>
<evidence type="ECO:0000313" key="7">
    <source>
        <dbReference type="EMBL" id="RYC29491.1"/>
    </source>
</evidence>
<dbReference type="Pfam" id="PF05853">
    <property type="entry name" value="BKACE"/>
    <property type="match status" value="1"/>
</dbReference>
<dbReference type="Gene3D" id="1.10.260.40">
    <property type="entry name" value="lambda repressor-like DNA-binding domains"/>
    <property type="match status" value="1"/>
</dbReference>
<dbReference type="Proteomes" id="UP000290759">
    <property type="component" value="Unassembled WGS sequence"/>
</dbReference>
<sequence length="725" mass="75823">MSTAGRRERAPPAVRRDGDASASPSPGTTHDPAGPPAPTACRAAAGVVLARERIPADPVEAVGGGGPLGPAPDRPQDLRSEGMVARRLPAVDPRPRLSGKSAPRRAPPSHRHRVYRPGLPTSDACRGAPSLPSACRPAIPIDASSAASRRADGLNCRELRSASRRYAVESLATSDDSRPSVSGPARSDGQRRFCFGWISGDPCVLCRGRTARMPAEVASTSMPIMVAPDGGRRTKLDQPGLPLSPDDLARTAAQCRDAGASMIHVPVGEGDGSHPAEAGRAATAAIGAAAGPTTCGPKSCGPCSPHPEARAPSGRLRRRPAGGPGMRSDALRTRFGRAAAPRSRARAVRALDGPPGTGQFGKTFSQPVEPARPGGNDVDEAADRTLPARNGRAARVTIHDVARASEVSIATASKALSGQGRMAVATRERVKEVAKALSFRPNAIARALLKQRSFTIGLLTDDTYGRFTLPVMAGISEALVDRGVSVFLCSVERDSAVGQSHVDAMLEKQVDGIIASGKRLDRRLSVDLSVVDVPVVYAYCEGPEGSIGFVSDDRAGACLAVERLMALGRRRIAHVTGPADFAVVPQRARGFAEALARAGLRPFTEHPMVGDWSEAWGFAAAERLLADPAGRPDAVFCGNDQIARGLIDALTLRGVAVPGDIAVVGFDNWEIFAAATRPPLTTVDMNLKDLGRHAGLTLLDLVEGRPVPPGVRALPCRLVVRRSCG</sequence>
<evidence type="ECO:0000313" key="8">
    <source>
        <dbReference type="Proteomes" id="UP000290759"/>
    </source>
</evidence>
<dbReference type="CDD" id="cd06288">
    <property type="entry name" value="PBP1_sucrose_transcription_regulator"/>
    <property type="match status" value="1"/>
</dbReference>
<gene>
    <name evidence="7" type="ORF">D3273_23705</name>
</gene>
<dbReference type="OrthoDB" id="7170131at2"/>
<dbReference type="SUPFAM" id="SSF53822">
    <property type="entry name" value="Periplasmic binding protein-like I"/>
    <property type="match status" value="1"/>
</dbReference>
<keyword evidence="3 7" id="KW-0238">DNA-binding</keyword>
<dbReference type="GO" id="GO:0043720">
    <property type="term" value="F:3-keto-5-aminohexanoate cleavage activity"/>
    <property type="evidence" value="ECO:0007669"/>
    <property type="project" value="InterPro"/>
</dbReference>
<dbReference type="Gene3D" id="3.20.20.70">
    <property type="entry name" value="Aldolase class I"/>
    <property type="match status" value="1"/>
</dbReference>
<dbReference type="InterPro" id="IPR028082">
    <property type="entry name" value="Peripla_BP_I"/>
</dbReference>
<dbReference type="SUPFAM" id="SSF47413">
    <property type="entry name" value="lambda repressor-like DNA-binding domains"/>
    <property type="match status" value="1"/>
</dbReference>
<feature type="domain" description="HTH lacI-type" evidence="6">
    <location>
        <begin position="396"/>
        <end position="450"/>
    </location>
</feature>
<feature type="region of interest" description="Disordered" evidence="5">
    <location>
        <begin position="56"/>
        <end position="127"/>
    </location>
</feature>
<dbReference type="Gene3D" id="3.40.50.2300">
    <property type="match status" value="2"/>
</dbReference>
<dbReference type="InterPro" id="IPR010982">
    <property type="entry name" value="Lambda_DNA-bd_dom_sf"/>
</dbReference>
<feature type="compositionally biased region" description="Basic and acidic residues" evidence="5">
    <location>
        <begin position="1"/>
        <end position="19"/>
    </location>
</feature>
<accession>A0A4Q2U3I1</accession>
<dbReference type="SMART" id="SM00354">
    <property type="entry name" value="HTH_LACI"/>
    <property type="match status" value="1"/>
</dbReference>
<dbReference type="AlphaFoldDB" id="A0A4Q2U3I1"/>
<dbReference type="InterPro" id="IPR046335">
    <property type="entry name" value="LacI/GalR-like_sensor"/>
</dbReference>
<dbReference type="EMBL" id="QYBB01000050">
    <property type="protein sequence ID" value="RYC29491.1"/>
    <property type="molecule type" value="Genomic_DNA"/>
</dbReference>
<dbReference type="PROSITE" id="PS50932">
    <property type="entry name" value="HTH_LACI_2"/>
    <property type="match status" value="1"/>
</dbReference>
<reference evidence="7 8" key="1">
    <citation type="submission" date="2018-12" db="EMBL/GenBank/DDBJ databases">
        <authorList>
            <person name="Grouzdev D.S."/>
            <person name="Krutkina M.S."/>
        </authorList>
    </citation>
    <scope>NUCLEOTIDE SEQUENCE [LARGE SCALE GENOMIC DNA]</scope>
    <source>
        <strain evidence="7 8">RmlP026</strain>
    </source>
</reference>
<reference evidence="7 8" key="2">
    <citation type="submission" date="2019-02" db="EMBL/GenBank/DDBJ databases">
        <title>'Lichenibacterium ramalinii' gen. nov. sp. nov., 'Lichenibacterium minor' gen. nov. sp. nov.</title>
        <authorList>
            <person name="Pankratov T."/>
        </authorList>
    </citation>
    <scope>NUCLEOTIDE SEQUENCE [LARGE SCALE GENOMIC DNA]</scope>
    <source>
        <strain evidence="7 8">RmlP026</strain>
    </source>
</reference>
<dbReference type="Pfam" id="PF13377">
    <property type="entry name" value="Peripla_BP_3"/>
    <property type="match status" value="1"/>
</dbReference>
<evidence type="ECO:0000259" key="6">
    <source>
        <dbReference type="PROSITE" id="PS50932"/>
    </source>
</evidence>
<organism evidence="7 8">
    <name type="scientific">Lichenibacterium minor</name>
    <dbReference type="NCBI Taxonomy" id="2316528"/>
    <lineage>
        <taxon>Bacteria</taxon>
        <taxon>Pseudomonadati</taxon>
        <taxon>Pseudomonadota</taxon>
        <taxon>Alphaproteobacteria</taxon>
        <taxon>Hyphomicrobiales</taxon>
        <taxon>Lichenihabitantaceae</taxon>
        <taxon>Lichenibacterium</taxon>
    </lineage>
</organism>
<evidence type="ECO:0000256" key="3">
    <source>
        <dbReference type="ARBA" id="ARBA00023125"/>
    </source>
</evidence>
<keyword evidence="2" id="KW-0805">Transcription regulation</keyword>
<keyword evidence="4" id="KW-0804">Transcription</keyword>
<comment type="caution">
    <text evidence="7">The sequence shown here is derived from an EMBL/GenBank/DDBJ whole genome shotgun (WGS) entry which is preliminary data.</text>
</comment>
<evidence type="ECO:0000256" key="2">
    <source>
        <dbReference type="ARBA" id="ARBA00023015"/>
    </source>
</evidence>
<evidence type="ECO:0000256" key="5">
    <source>
        <dbReference type="SAM" id="MobiDB-lite"/>
    </source>
</evidence>
<name>A0A4Q2U3I1_9HYPH</name>
<feature type="region of interest" description="Disordered" evidence="5">
    <location>
        <begin position="1"/>
        <end position="40"/>
    </location>
</feature>